<evidence type="ECO:0000259" key="1">
    <source>
        <dbReference type="Pfam" id="PF00582"/>
    </source>
</evidence>
<dbReference type="Pfam" id="PF00582">
    <property type="entry name" value="Usp"/>
    <property type="match status" value="1"/>
</dbReference>
<name>A0A5D5AHV3_9EURY</name>
<dbReference type="CDD" id="cd00293">
    <property type="entry name" value="USP-like"/>
    <property type="match status" value="1"/>
</dbReference>
<protein>
    <submittedName>
        <fullName evidence="2">Universal stress protein</fullName>
    </submittedName>
</protein>
<proteinExistence type="predicted"/>
<dbReference type="EMBL" id="VTAW01000018">
    <property type="protein sequence ID" value="TYT61438.1"/>
    <property type="molecule type" value="Genomic_DNA"/>
</dbReference>
<comment type="caution">
    <text evidence="2">The sequence shown here is derived from an EMBL/GenBank/DDBJ whole genome shotgun (WGS) entry which is preliminary data.</text>
</comment>
<evidence type="ECO:0000313" key="3">
    <source>
        <dbReference type="Proteomes" id="UP000324104"/>
    </source>
</evidence>
<dbReference type="InterPro" id="IPR014729">
    <property type="entry name" value="Rossmann-like_a/b/a_fold"/>
</dbReference>
<gene>
    <name evidence="2" type="ORF">FYC77_13835</name>
</gene>
<dbReference type="SUPFAM" id="SSF52402">
    <property type="entry name" value="Adenine nucleotide alpha hydrolases-like"/>
    <property type="match status" value="1"/>
</dbReference>
<feature type="domain" description="UspA" evidence="1">
    <location>
        <begin position="8"/>
        <end position="138"/>
    </location>
</feature>
<dbReference type="Gene3D" id="3.40.50.620">
    <property type="entry name" value="HUPs"/>
    <property type="match status" value="1"/>
</dbReference>
<keyword evidence="3" id="KW-1185">Reference proteome</keyword>
<evidence type="ECO:0000313" key="2">
    <source>
        <dbReference type="EMBL" id="TYT61438.1"/>
    </source>
</evidence>
<dbReference type="RefSeq" id="WP_149082084.1">
    <property type="nucleotide sequence ID" value="NZ_VTAW01000018.1"/>
</dbReference>
<sequence>MTDDITTHVLVPVANEQDARVTCEALESTVERPVEVITVVHVIEKTEGYMDKAPLEARQEQAERVFSIVEDRFADGPLVRRELRYGTDVVDEILAAADDVGATAIGFSPRPSGRLHRLLSGNNSYRLITESEQPVVVFSRRNPDDR</sequence>
<reference evidence="2 3" key="1">
    <citation type="submission" date="2019-08" db="EMBL/GenBank/DDBJ databases">
        <title>Archaea genome.</title>
        <authorList>
            <person name="Kajale S."/>
            <person name="Shouche Y."/>
            <person name="Deshpande N."/>
            <person name="Sharma A."/>
        </authorList>
    </citation>
    <scope>NUCLEOTIDE SEQUENCE [LARGE SCALE GENOMIC DNA]</scope>
    <source>
        <strain evidence="2 3">ESP3B_9</strain>
    </source>
</reference>
<dbReference type="InterPro" id="IPR006016">
    <property type="entry name" value="UspA"/>
</dbReference>
<dbReference type="AlphaFoldDB" id="A0A5D5AHV3"/>
<organism evidence="2 3">
    <name type="scientific">Natrialba swarupiae</name>
    <dbReference type="NCBI Taxonomy" id="2448032"/>
    <lineage>
        <taxon>Archaea</taxon>
        <taxon>Methanobacteriati</taxon>
        <taxon>Methanobacteriota</taxon>
        <taxon>Stenosarchaea group</taxon>
        <taxon>Halobacteria</taxon>
        <taxon>Halobacteriales</taxon>
        <taxon>Natrialbaceae</taxon>
        <taxon>Natrialba</taxon>
    </lineage>
</organism>
<dbReference type="Proteomes" id="UP000324104">
    <property type="component" value="Unassembled WGS sequence"/>
</dbReference>
<accession>A0A5D5AHV3</accession>